<evidence type="ECO:0000313" key="1">
    <source>
        <dbReference type="EMBL" id="CVK33787.1"/>
    </source>
</evidence>
<gene>
    <name evidence="1" type="ORF">MMAB1_2574</name>
</gene>
<evidence type="ECO:0000313" key="2">
    <source>
        <dbReference type="Proteomes" id="UP000069850"/>
    </source>
</evidence>
<proteinExistence type="predicted"/>
<accession>A0A0X3BP39</accession>
<name>A0A0X3BP39_9EURY</name>
<protein>
    <submittedName>
        <fullName evidence="1">Uncharacterized protein</fullName>
    </submittedName>
</protein>
<dbReference type="Proteomes" id="UP000069850">
    <property type="component" value="Chromosome 1"/>
</dbReference>
<reference evidence="1 2" key="1">
    <citation type="submission" date="2016-01" db="EMBL/GenBank/DDBJ databases">
        <authorList>
            <person name="Manzoor S."/>
        </authorList>
    </citation>
    <scope>NUCLEOTIDE SEQUENCE [LARGE SCALE GENOMIC DNA]</scope>
    <source>
        <strain evidence="1">Methanoculleus sp MAB1</strain>
    </source>
</reference>
<dbReference type="AlphaFoldDB" id="A0A0X3BP39"/>
<dbReference type="KEGG" id="mema:MMAB1_2574"/>
<organism evidence="1 2">
    <name type="scientific">Methanoculleus bourgensis</name>
    <dbReference type="NCBI Taxonomy" id="83986"/>
    <lineage>
        <taxon>Archaea</taxon>
        <taxon>Methanobacteriati</taxon>
        <taxon>Methanobacteriota</taxon>
        <taxon>Stenosarchaea group</taxon>
        <taxon>Methanomicrobia</taxon>
        <taxon>Methanomicrobiales</taxon>
        <taxon>Methanomicrobiaceae</taxon>
        <taxon>Methanoculleus</taxon>
    </lineage>
</organism>
<sequence length="81" mass="9667">MPAREDIHSICVTILKRFHCSVIFMTKRNNMHDLFHPCHSVASRIHNSLTMLTMLMMLRRMYICAHESFYFTRCLNDSITF</sequence>
<dbReference type="EMBL" id="LT158599">
    <property type="protein sequence ID" value="CVK33787.1"/>
    <property type="molecule type" value="Genomic_DNA"/>
</dbReference>